<evidence type="ECO:0000256" key="13">
    <source>
        <dbReference type="RuleBase" id="RU000304"/>
    </source>
</evidence>
<dbReference type="Gene3D" id="3.30.200.20">
    <property type="entry name" value="Phosphorylase Kinase, domain 1"/>
    <property type="match status" value="1"/>
</dbReference>
<protein>
    <recommendedName>
        <fullName evidence="14">Aurora kinase</fullName>
        <ecNumber evidence="14">2.7.11.1</ecNumber>
    </recommendedName>
</protein>
<dbReference type="PANTHER" id="PTHR24350">
    <property type="entry name" value="SERINE/THREONINE-PROTEIN KINASE IAL-RELATED"/>
    <property type="match status" value="1"/>
</dbReference>
<dbReference type="Pfam" id="PF00069">
    <property type="entry name" value="Pkinase"/>
    <property type="match status" value="1"/>
</dbReference>
<dbReference type="SUPFAM" id="SSF56112">
    <property type="entry name" value="Protein kinase-like (PK-like)"/>
    <property type="match status" value="1"/>
</dbReference>
<dbReference type="GO" id="GO:0004674">
    <property type="term" value="F:protein serine/threonine kinase activity"/>
    <property type="evidence" value="ECO:0007669"/>
    <property type="project" value="UniProtKB-KW"/>
</dbReference>
<dbReference type="GO" id="GO:0006325">
    <property type="term" value="P:chromatin organization"/>
    <property type="evidence" value="ECO:0007669"/>
    <property type="project" value="UniProtKB-ARBA"/>
</dbReference>
<keyword evidence="17" id="KW-1185">Reference proteome</keyword>
<comment type="similarity">
    <text evidence="14">Belongs to the protein kinase superfamily. Ser/Thr protein kinase family. Aurora subfamily.</text>
</comment>
<evidence type="ECO:0000256" key="6">
    <source>
        <dbReference type="ARBA" id="ARBA00022840"/>
    </source>
</evidence>
<dbReference type="EMBL" id="OA885359">
    <property type="protein sequence ID" value="CAD7281961.1"/>
    <property type="molecule type" value="Genomic_DNA"/>
</dbReference>
<keyword evidence="4 10" id="KW-0547">Nucleotide-binding</keyword>
<dbReference type="CDD" id="cd14007">
    <property type="entry name" value="STKc_Aurora"/>
    <property type="match status" value="1"/>
</dbReference>
<evidence type="ECO:0000256" key="10">
    <source>
        <dbReference type="PIRSR" id="PIRSR630616-2"/>
    </source>
</evidence>
<feature type="binding site" evidence="10">
    <location>
        <position position="178"/>
    </location>
    <ligand>
        <name>ATP</name>
        <dbReference type="ChEBI" id="CHEBI:30616"/>
    </ligand>
</feature>
<keyword evidence="2 13" id="KW-0723">Serine/threonine-protein kinase</keyword>
<keyword evidence="6 10" id="KW-0067">ATP-binding</keyword>
<dbReference type="PROSITE" id="PS00107">
    <property type="entry name" value="PROTEIN_KINASE_ATP"/>
    <property type="match status" value="1"/>
</dbReference>
<evidence type="ECO:0000256" key="12">
    <source>
        <dbReference type="PROSITE-ProRule" id="PRU10141"/>
    </source>
</evidence>
<feature type="binding site" evidence="10">
    <location>
        <begin position="164"/>
        <end position="165"/>
    </location>
    <ligand>
        <name>ATP</name>
        <dbReference type="ChEBI" id="CHEBI:30616"/>
    </ligand>
</feature>
<evidence type="ECO:0000256" key="7">
    <source>
        <dbReference type="ARBA" id="ARBA00047899"/>
    </source>
</evidence>
<comment type="catalytic activity">
    <reaction evidence="8 14">
        <text>L-seryl-[protein] + ATP = O-phospho-L-seryl-[protein] + ADP + H(+)</text>
        <dbReference type="Rhea" id="RHEA:17989"/>
        <dbReference type="Rhea" id="RHEA-COMP:9863"/>
        <dbReference type="Rhea" id="RHEA-COMP:11604"/>
        <dbReference type="ChEBI" id="CHEBI:15378"/>
        <dbReference type="ChEBI" id="CHEBI:29999"/>
        <dbReference type="ChEBI" id="CHEBI:30616"/>
        <dbReference type="ChEBI" id="CHEBI:83421"/>
        <dbReference type="ChEBI" id="CHEBI:456216"/>
        <dbReference type="EC" id="2.7.11.1"/>
    </reaction>
</comment>
<feature type="domain" description="Protein kinase" evidence="15">
    <location>
        <begin position="36"/>
        <end position="288"/>
    </location>
</feature>
<dbReference type="EMBL" id="CAJPEX010003322">
    <property type="protein sequence ID" value="CAG0922113.1"/>
    <property type="molecule type" value="Genomic_DNA"/>
</dbReference>
<evidence type="ECO:0000256" key="14">
    <source>
        <dbReference type="RuleBase" id="RU367134"/>
    </source>
</evidence>
<keyword evidence="3 14" id="KW-0808">Transferase</keyword>
<proteinExistence type="inferred from homology"/>
<dbReference type="GO" id="GO:0005524">
    <property type="term" value="F:ATP binding"/>
    <property type="evidence" value="ECO:0007669"/>
    <property type="project" value="UniProtKB-UniRule"/>
</dbReference>
<dbReference type="SMART" id="SM00220">
    <property type="entry name" value="S_TKc"/>
    <property type="match status" value="1"/>
</dbReference>
<dbReference type="InterPro" id="IPR017441">
    <property type="entry name" value="Protein_kinase_ATP_BS"/>
</dbReference>
<dbReference type="GO" id="GO:0032506">
    <property type="term" value="P:cytokinetic process"/>
    <property type="evidence" value="ECO:0007669"/>
    <property type="project" value="UniProtKB-ARBA"/>
</dbReference>
<dbReference type="InterPro" id="IPR011009">
    <property type="entry name" value="Kinase-like_dom_sf"/>
</dbReference>
<dbReference type="AlphaFoldDB" id="A0A7R9GGR0"/>
<evidence type="ECO:0000256" key="11">
    <source>
        <dbReference type="PIRSR" id="PIRSR630616-3"/>
    </source>
</evidence>
<evidence type="ECO:0000256" key="3">
    <source>
        <dbReference type="ARBA" id="ARBA00022679"/>
    </source>
</evidence>
<gene>
    <name evidence="16" type="ORF">NMOB1V02_LOCUS9594</name>
</gene>
<name>A0A7R9GGR0_9CRUS</name>
<evidence type="ECO:0000256" key="5">
    <source>
        <dbReference type="ARBA" id="ARBA00022777"/>
    </source>
</evidence>
<dbReference type="GO" id="GO:0030261">
    <property type="term" value="P:chromosome condensation"/>
    <property type="evidence" value="ECO:0007669"/>
    <property type="project" value="UniProtKB-ARBA"/>
</dbReference>
<evidence type="ECO:0000313" key="16">
    <source>
        <dbReference type="EMBL" id="CAD7281961.1"/>
    </source>
</evidence>
<dbReference type="PROSITE" id="PS00108">
    <property type="entry name" value="PROTEIN_KINASE_ST"/>
    <property type="match status" value="1"/>
</dbReference>
<evidence type="ECO:0000256" key="1">
    <source>
        <dbReference type="ARBA" id="ARBA00004214"/>
    </source>
</evidence>
<dbReference type="Proteomes" id="UP000678499">
    <property type="component" value="Unassembled WGS sequence"/>
</dbReference>
<evidence type="ECO:0000256" key="8">
    <source>
        <dbReference type="ARBA" id="ARBA00048679"/>
    </source>
</evidence>
<evidence type="ECO:0000256" key="9">
    <source>
        <dbReference type="PIRSR" id="PIRSR630616-1"/>
    </source>
</evidence>
<evidence type="ECO:0000256" key="2">
    <source>
        <dbReference type="ARBA" id="ARBA00022527"/>
    </source>
</evidence>
<dbReference type="InterPro" id="IPR030616">
    <property type="entry name" value="Aur-like"/>
</dbReference>
<evidence type="ECO:0000313" key="17">
    <source>
        <dbReference type="Proteomes" id="UP000678499"/>
    </source>
</evidence>
<dbReference type="FunFam" id="1.10.510.10:FF:000235">
    <property type="entry name" value="Serine/threonine-protein kinase ark1"/>
    <property type="match status" value="1"/>
</dbReference>
<dbReference type="FunFam" id="3.30.200.20:FF:000042">
    <property type="entry name" value="Aurora kinase A"/>
    <property type="match status" value="1"/>
</dbReference>
<dbReference type="GO" id="GO:0000070">
    <property type="term" value="P:mitotic sister chromatid segregation"/>
    <property type="evidence" value="ECO:0007669"/>
    <property type="project" value="UniProtKB-ARBA"/>
</dbReference>
<dbReference type="InterPro" id="IPR008271">
    <property type="entry name" value="Ser/Thr_kinase_AS"/>
</dbReference>
<feature type="binding site" evidence="10">
    <location>
        <position position="46"/>
    </location>
    <ligand>
        <name>ATP</name>
        <dbReference type="ChEBI" id="CHEBI:30616"/>
    </ligand>
</feature>
<evidence type="ECO:0000256" key="4">
    <source>
        <dbReference type="ARBA" id="ARBA00022741"/>
    </source>
</evidence>
<accession>A0A7R9GGR0</accession>
<reference evidence="16" key="1">
    <citation type="submission" date="2020-11" db="EMBL/GenBank/DDBJ databases">
        <authorList>
            <person name="Tran Van P."/>
        </authorList>
    </citation>
    <scope>NUCLEOTIDE SEQUENCE</scope>
</reference>
<dbReference type="PROSITE" id="PS50011">
    <property type="entry name" value="PROTEIN_KINASE_DOM"/>
    <property type="match status" value="1"/>
</dbReference>
<feature type="binding site" evidence="12">
    <location>
        <position position="70"/>
    </location>
    <ligand>
        <name>ATP</name>
        <dbReference type="ChEBI" id="CHEBI:30616"/>
    </ligand>
</feature>
<dbReference type="Gene3D" id="1.10.510.10">
    <property type="entry name" value="Transferase(Phosphotransferase) domain 1"/>
    <property type="match status" value="1"/>
</dbReference>
<dbReference type="GO" id="GO:0030496">
    <property type="term" value="C:midbody"/>
    <property type="evidence" value="ECO:0007669"/>
    <property type="project" value="UniProtKB-SubCell"/>
</dbReference>
<feature type="active site" description="Proton acceptor" evidence="9">
    <location>
        <position position="160"/>
    </location>
</feature>
<comment type="subcellular location">
    <subcellularLocation>
        <location evidence="1">Midbody</location>
    </subcellularLocation>
</comment>
<keyword evidence="5 14" id="KW-0418">Kinase</keyword>
<dbReference type="EC" id="2.7.11.1" evidence="14"/>
<feature type="binding site" evidence="10">
    <location>
        <position position="65"/>
    </location>
    <ligand>
        <name>ATP</name>
        <dbReference type="ChEBI" id="CHEBI:30616"/>
    </ligand>
</feature>
<organism evidence="16">
    <name type="scientific">Notodromas monacha</name>
    <dbReference type="NCBI Taxonomy" id="399045"/>
    <lineage>
        <taxon>Eukaryota</taxon>
        <taxon>Metazoa</taxon>
        <taxon>Ecdysozoa</taxon>
        <taxon>Arthropoda</taxon>
        <taxon>Crustacea</taxon>
        <taxon>Oligostraca</taxon>
        <taxon>Ostracoda</taxon>
        <taxon>Podocopa</taxon>
        <taxon>Podocopida</taxon>
        <taxon>Cypridocopina</taxon>
        <taxon>Cypridoidea</taxon>
        <taxon>Cyprididae</taxon>
        <taxon>Notodromas</taxon>
    </lineage>
</organism>
<feature type="cross-link" description="Glycyl lysine isopeptide (Lys-Gly) (interchain with G-Cter in SUMO2)" evidence="11">
    <location>
        <position position="162"/>
    </location>
</feature>
<comment type="catalytic activity">
    <reaction evidence="7 14">
        <text>L-threonyl-[protein] + ATP = O-phospho-L-threonyl-[protein] + ADP + H(+)</text>
        <dbReference type="Rhea" id="RHEA:46608"/>
        <dbReference type="Rhea" id="RHEA-COMP:11060"/>
        <dbReference type="Rhea" id="RHEA-COMP:11605"/>
        <dbReference type="ChEBI" id="CHEBI:15378"/>
        <dbReference type="ChEBI" id="CHEBI:30013"/>
        <dbReference type="ChEBI" id="CHEBI:30616"/>
        <dbReference type="ChEBI" id="CHEBI:61977"/>
        <dbReference type="ChEBI" id="CHEBI:456216"/>
        <dbReference type="EC" id="2.7.11.1"/>
    </reaction>
</comment>
<evidence type="ECO:0000259" key="15">
    <source>
        <dbReference type="PROSITE" id="PS50011"/>
    </source>
</evidence>
<dbReference type="OrthoDB" id="377346at2759"/>
<sequence>MASSNALSDCTNAVQNSANSEKAGGVTKQKWSLADFEIGSKLGKGKFGTVLVAREKKSKFIVALKVLVKKELEIHDASHQLMREIEIQAHIRHKNVVRLYGYFWDDVRVYLILEYCPKDLFTVIQEQPEKRFTEDKAASYIHQLADALIYCHGKNVIHRDIKPENIFLSVRQQLKLGDFGWAVHSPLSKRMTLCGTPDYLPPEMLRQQPHDEKVDIWSVGVLCFELLAGFAPFTRKAQEDTYRSIVHGRYSFPSFFPVGPQDLIKKVLLVVNPAGRISLPEVQTHPWIVETLASAAK</sequence>
<dbReference type="InterPro" id="IPR000719">
    <property type="entry name" value="Prot_kinase_dom"/>
</dbReference>